<proteinExistence type="predicted"/>
<dbReference type="OrthoDB" id="9794721at2"/>
<dbReference type="Proteomes" id="UP000007460">
    <property type="component" value="Chromosome"/>
</dbReference>
<dbReference type="CDD" id="cd00570">
    <property type="entry name" value="GST_N_family"/>
    <property type="match status" value="1"/>
</dbReference>
<dbReference type="CDD" id="cd00299">
    <property type="entry name" value="GST_C_family"/>
    <property type="match status" value="1"/>
</dbReference>
<evidence type="ECO:0000256" key="1">
    <source>
        <dbReference type="ARBA" id="ARBA00011738"/>
    </source>
</evidence>
<feature type="domain" description="GST C-terminal" evidence="3">
    <location>
        <begin position="83"/>
        <end position="221"/>
    </location>
</feature>
<evidence type="ECO:0000259" key="2">
    <source>
        <dbReference type="PROSITE" id="PS50404"/>
    </source>
</evidence>
<keyword evidence="4" id="KW-0808">Transferase</keyword>
<dbReference type="Gene3D" id="3.40.30.10">
    <property type="entry name" value="Glutaredoxin"/>
    <property type="match status" value="1"/>
</dbReference>
<gene>
    <name evidence="4" type="ordered locus">SAR116_1238</name>
</gene>
<dbReference type="InterPro" id="IPR004046">
    <property type="entry name" value="GST_C"/>
</dbReference>
<dbReference type="PROSITE" id="PS50404">
    <property type="entry name" value="GST_NTER"/>
    <property type="match status" value="1"/>
</dbReference>
<dbReference type="InterPro" id="IPR040079">
    <property type="entry name" value="Glutathione_S-Trfase"/>
</dbReference>
<name>D5BT84_PUNMI</name>
<evidence type="ECO:0000313" key="5">
    <source>
        <dbReference type="Proteomes" id="UP000007460"/>
    </source>
</evidence>
<accession>D5BT84</accession>
<dbReference type="STRING" id="488538.SAR116_1238"/>
<dbReference type="RefSeq" id="WP_013046108.1">
    <property type="nucleotide sequence ID" value="NC_014010.1"/>
</dbReference>
<dbReference type="SUPFAM" id="SSF52833">
    <property type="entry name" value="Thioredoxin-like"/>
    <property type="match status" value="1"/>
</dbReference>
<dbReference type="InterPro" id="IPR004045">
    <property type="entry name" value="Glutathione_S-Trfase_N"/>
</dbReference>
<comment type="subunit">
    <text evidence="1">Homodimer.</text>
</comment>
<dbReference type="KEGG" id="apb:SAR116_1238"/>
<dbReference type="Pfam" id="PF13409">
    <property type="entry name" value="GST_N_2"/>
    <property type="match status" value="1"/>
</dbReference>
<dbReference type="InterPro" id="IPR010987">
    <property type="entry name" value="Glutathione-S-Trfase_C-like"/>
</dbReference>
<dbReference type="PANTHER" id="PTHR43969:SF9">
    <property type="entry name" value="GLUTATHIONE S TRANSFERASE D10, ISOFORM A-RELATED"/>
    <property type="match status" value="1"/>
</dbReference>
<dbReference type="SUPFAM" id="SSF47616">
    <property type="entry name" value="GST C-terminal domain-like"/>
    <property type="match status" value="1"/>
</dbReference>
<reference evidence="4 5" key="1">
    <citation type="journal article" date="2010" name="J. Bacteriol.">
        <title>Complete genome sequence of "Candidatus Puniceispirillum marinum" IMCC1322, a representative of the SAR116 clade in the Alphaproteobacteria.</title>
        <authorList>
            <person name="Oh H.M."/>
            <person name="Kwon K.K."/>
            <person name="Kang I."/>
            <person name="Kang S.G."/>
            <person name="Lee J.H."/>
            <person name="Kim S.J."/>
            <person name="Cho J.C."/>
        </authorList>
    </citation>
    <scope>NUCLEOTIDE SEQUENCE [LARGE SCALE GENOMIC DNA]</scope>
    <source>
        <strain evidence="4 5">IMCC1322</strain>
    </source>
</reference>
<dbReference type="PANTHER" id="PTHR43969">
    <property type="entry name" value="GLUTATHIONE S TRANSFERASE D10, ISOFORM A-RELATED"/>
    <property type="match status" value="1"/>
</dbReference>
<sequence>MHVLHHYQLSAASRFIRLVLAERDVVYLPKLEIPWERNEDFLRLNPAGDVPVMVSDNHGVIAGAMVIAEYIEESESPALLWGDIAARADIRRLVHWFEVKFANEVGTPLLSERVIKRFSGEGQPSSAVIRAALSNLNIHMQYIDWLAEQGSWLAGKQLSLADLAASAHLSVLDYLGDINWEKHPEAKTWYAKMKSRPSFRELLADQVIGLKPPAYYSNTDF</sequence>
<dbReference type="EC" id="2.5.1.18" evidence="4"/>
<dbReference type="SFLD" id="SFLDG00358">
    <property type="entry name" value="Main_(cytGST)"/>
    <property type="match status" value="1"/>
</dbReference>
<dbReference type="Gene3D" id="1.20.1050.10">
    <property type="match status" value="1"/>
</dbReference>
<dbReference type="InterPro" id="IPR036282">
    <property type="entry name" value="Glutathione-S-Trfase_C_sf"/>
</dbReference>
<keyword evidence="5" id="KW-1185">Reference proteome</keyword>
<protein>
    <submittedName>
        <fullName evidence="4">Glutathione S-transferase</fullName>
        <ecNumber evidence="4">2.5.1.18</ecNumber>
    </submittedName>
</protein>
<dbReference type="AlphaFoldDB" id="D5BT84"/>
<dbReference type="GO" id="GO:0006749">
    <property type="term" value="P:glutathione metabolic process"/>
    <property type="evidence" value="ECO:0007669"/>
    <property type="project" value="TreeGrafter"/>
</dbReference>
<dbReference type="GO" id="GO:0004364">
    <property type="term" value="F:glutathione transferase activity"/>
    <property type="evidence" value="ECO:0007669"/>
    <property type="project" value="UniProtKB-EC"/>
</dbReference>
<feature type="domain" description="GST N-terminal" evidence="2">
    <location>
        <begin position="1"/>
        <end position="79"/>
    </location>
</feature>
<dbReference type="eggNOG" id="COG0625">
    <property type="taxonomic scope" value="Bacteria"/>
</dbReference>
<organism evidence="4 5">
    <name type="scientific">Puniceispirillum marinum (strain IMCC1322)</name>
    <dbReference type="NCBI Taxonomy" id="488538"/>
    <lineage>
        <taxon>Bacteria</taxon>
        <taxon>Pseudomonadati</taxon>
        <taxon>Pseudomonadota</taxon>
        <taxon>Alphaproteobacteria</taxon>
        <taxon>Candidatus Puniceispirillales</taxon>
        <taxon>Candidatus Puniceispirillaceae</taxon>
        <taxon>Candidatus Puniceispirillum</taxon>
    </lineage>
</organism>
<dbReference type="EMBL" id="CP001751">
    <property type="protein sequence ID" value="ADE39481.1"/>
    <property type="molecule type" value="Genomic_DNA"/>
</dbReference>
<evidence type="ECO:0000259" key="3">
    <source>
        <dbReference type="PROSITE" id="PS50405"/>
    </source>
</evidence>
<dbReference type="HOGENOM" id="CLU_011226_5_3_5"/>
<dbReference type="SFLD" id="SFLDS00019">
    <property type="entry name" value="Glutathione_Transferase_(cytos"/>
    <property type="match status" value="1"/>
</dbReference>
<dbReference type="InterPro" id="IPR036249">
    <property type="entry name" value="Thioredoxin-like_sf"/>
</dbReference>
<dbReference type="Pfam" id="PF14497">
    <property type="entry name" value="GST_C_3"/>
    <property type="match status" value="1"/>
</dbReference>
<dbReference type="PROSITE" id="PS50405">
    <property type="entry name" value="GST_CTER"/>
    <property type="match status" value="1"/>
</dbReference>
<evidence type="ECO:0000313" key="4">
    <source>
        <dbReference type="EMBL" id="ADE39481.1"/>
    </source>
</evidence>